<name>A0A2L0EPF9_SORCE</name>
<dbReference type="AlphaFoldDB" id="A0A2L0EPF9"/>
<feature type="region of interest" description="Disordered" evidence="1">
    <location>
        <begin position="1"/>
        <end position="102"/>
    </location>
</feature>
<evidence type="ECO:0000256" key="1">
    <source>
        <dbReference type="SAM" id="MobiDB-lite"/>
    </source>
</evidence>
<feature type="compositionally biased region" description="Gly residues" evidence="1">
    <location>
        <begin position="51"/>
        <end position="61"/>
    </location>
</feature>
<dbReference type="EMBL" id="CP012673">
    <property type="protein sequence ID" value="AUX41191.1"/>
    <property type="molecule type" value="Genomic_DNA"/>
</dbReference>
<dbReference type="Proteomes" id="UP000238348">
    <property type="component" value="Chromosome"/>
</dbReference>
<evidence type="ECO:0000313" key="2">
    <source>
        <dbReference type="EMBL" id="AUX41191.1"/>
    </source>
</evidence>
<feature type="compositionally biased region" description="Basic and acidic residues" evidence="1">
    <location>
        <begin position="12"/>
        <end position="31"/>
    </location>
</feature>
<evidence type="ECO:0000313" key="3">
    <source>
        <dbReference type="Proteomes" id="UP000238348"/>
    </source>
</evidence>
<feature type="compositionally biased region" description="Polar residues" evidence="1">
    <location>
        <begin position="1"/>
        <end position="11"/>
    </location>
</feature>
<accession>A0A2L0EPF9</accession>
<gene>
    <name evidence="2" type="ORF">SOCE26_026010</name>
</gene>
<sequence length="102" mass="10891">MKNPMENQNKPSTEDHNQQHVDERTQRRAGEQQHGGKSSQESAEAYQKGENPGGTHQGGDTEGAVGANHGHGDFGGKGAAVGDEEEGRPNPYEDIGVKKGRD</sequence>
<reference evidence="2 3" key="1">
    <citation type="submission" date="2015-09" db="EMBL/GenBank/DDBJ databases">
        <title>Sorangium comparison.</title>
        <authorList>
            <person name="Zaburannyi N."/>
            <person name="Bunk B."/>
            <person name="Overmann J."/>
            <person name="Mueller R."/>
        </authorList>
    </citation>
    <scope>NUCLEOTIDE SEQUENCE [LARGE SCALE GENOMIC DNA]</scope>
    <source>
        <strain evidence="2 3">So ce26</strain>
    </source>
</reference>
<proteinExistence type="predicted"/>
<organism evidence="2 3">
    <name type="scientific">Sorangium cellulosum</name>
    <name type="common">Polyangium cellulosum</name>
    <dbReference type="NCBI Taxonomy" id="56"/>
    <lineage>
        <taxon>Bacteria</taxon>
        <taxon>Pseudomonadati</taxon>
        <taxon>Myxococcota</taxon>
        <taxon>Polyangia</taxon>
        <taxon>Polyangiales</taxon>
        <taxon>Polyangiaceae</taxon>
        <taxon>Sorangium</taxon>
    </lineage>
</organism>
<protein>
    <submittedName>
        <fullName evidence="2">Uncharacterized protein</fullName>
    </submittedName>
</protein>